<dbReference type="SUPFAM" id="SSF101960">
    <property type="entry name" value="Stabilizer of iron transporter SufD"/>
    <property type="match status" value="1"/>
</dbReference>
<sequence length="446" mass="48610">MTDELTQRRWFRSAANQAGLAAGQRADDCLARMRHHAVALLDALPLIERKQEDWRYTPIDSLLAEDWYLDDIPADLSPTIDGDAFISPADTWRLVLVNGRFAAHLSNVEHLPGGVMFGSLRDYMKHSPGQVENWLGSVAGQGGHLFNALNSALIDDGLFLHVAEGVSVDRPIALICLGAAREQASLVPVRNLVVLESGAKAELVEYCTGEAEARYFYNGISEILLDAGADLSHVRIQNEAPGARHLGSVFLSLDAGSHYRSVPLMLGGSWSRVEFRIGFCDEAAHCELDGLYTVGDGQLSDVHINIEHSVPSCKSRVNFRGVLYGKGRGVFDGCIHVGESAQHTDAQLRNDNLMLSEHAEVDTKPRLEIDADDVACSHGTTVGQLDPQQVFYLRSRGLDEVAARTMLASGFAAEIIQSLDDERLREKAGALLCRTLDLSGAREASV</sequence>
<evidence type="ECO:0000313" key="5">
    <source>
        <dbReference type="Proteomes" id="UP000295707"/>
    </source>
</evidence>
<dbReference type="InterPro" id="IPR000825">
    <property type="entry name" value="SUF_FeS_clus_asmbl_SufBD_core"/>
</dbReference>
<comment type="similarity">
    <text evidence="1">Belongs to the iron-sulfur cluster assembly SufBD family.</text>
</comment>
<dbReference type="InterPro" id="IPR055346">
    <property type="entry name" value="Fe-S_cluster_assembly_SufBD"/>
</dbReference>
<dbReference type="OrthoDB" id="9768262at2"/>
<comment type="caution">
    <text evidence="4">The sequence shown here is derived from an EMBL/GenBank/DDBJ whole genome shotgun (WGS) entry which is preliminary data.</text>
</comment>
<gene>
    <name evidence="4" type="ORF">DFR30_1002</name>
</gene>
<dbReference type="EMBL" id="SMFX01000001">
    <property type="protein sequence ID" value="TCK17760.1"/>
    <property type="molecule type" value="Genomic_DNA"/>
</dbReference>
<dbReference type="Pfam" id="PF01458">
    <property type="entry name" value="SUFBD_core"/>
    <property type="match status" value="1"/>
</dbReference>
<reference evidence="4 5" key="1">
    <citation type="submission" date="2019-03" db="EMBL/GenBank/DDBJ databases">
        <title>Genomic Encyclopedia of Type Strains, Phase IV (KMG-IV): sequencing the most valuable type-strain genomes for metagenomic binning, comparative biology and taxonomic classification.</title>
        <authorList>
            <person name="Goeker M."/>
        </authorList>
    </citation>
    <scope>NUCLEOTIDE SEQUENCE [LARGE SCALE GENOMIC DNA]</scope>
    <source>
        <strain evidence="4 5">DSM 19610</strain>
    </source>
</reference>
<dbReference type="Pfam" id="PF19295">
    <property type="entry name" value="SufBD_N"/>
    <property type="match status" value="1"/>
</dbReference>
<dbReference type="GO" id="GO:0016226">
    <property type="term" value="P:iron-sulfur cluster assembly"/>
    <property type="evidence" value="ECO:0007669"/>
    <property type="project" value="InterPro"/>
</dbReference>
<dbReference type="InterPro" id="IPR011542">
    <property type="entry name" value="SUF_FeS_clus_asmbl_SufD"/>
</dbReference>
<protein>
    <submittedName>
        <fullName evidence="4">Iron-regulated ABC transporter permease protein SufD</fullName>
    </submittedName>
</protein>
<dbReference type="PANTHER" id="PTHR43575">
    <property type="entry name" value="PROTEIN ABCI7, CHLOROPLASTIC"/>
    <property type="match status" value="1"/>
</dbReference>
<evidence type="ECO:0000259" key="2">
    <source>
        <dbReference type="Pfam" id="PF01458"/>
    </source>
</evidence>
<accession>A0A4R1HC45</accession>
<feature type="domain" description="SUF system FeS cluster assembly SufBD N-terminal" evidence="3">
    <location>
        <begin position="26"/>
        <end position="173"/>
    </location>
</feature>
<dbReference type="PANTHER" id="PTHR43575:SF1">
    <property type="entry name" value="PROTEIN ABCI7, CHLOROPLASTIC"/>
    <property type="match status" value="1"/>
</dbReference>
<evidence type="ECO:0000313" key="4">
    <source>
        <dbReference type="EMBL" id="TCK17760.1"/>
    </source>
</evidence>
<evidence type="ECO:0000259" key="3">
    <source>
        <dbReference type="Pfam" id="PF19295"/>
    </source>
</evidence>
<organism evidence="4 5">
    <name type="scientific">Thiogranum longum</name>
    <dbReference type="NCBI Taxonomy" id="1537524"/>
    <lineage>
        <taxon>Bacteria</taxon>
        <taxon>Pseudomonadati</taxon>
        <taxon>Pseudomonadota</taxon>
        <taxon>Gammaproteobacteria</taxon>
        <taxon>Chromatiales</taxon>
        <taxon>Ectothiorhodospiraceae</taxon>
        <taxon>Thiogranum</taxon>
    </lineage>
</organism>
<name>A0A4R1HC45_9GAMM</name>
<evidence type="ECO:0000256" key="1">
    <source>
        <dbReference type="ARBA" id="ARBA00043967"/>
    </source>
</evidence>
<dbReference type="InterPro" id="IPR037284">
    <property type="entry name" value="SUF_FeS_clus_asmbl_SufBD_sf"/>
</dbReference>
<keyword evidence="5" id="KW-1185">Reference proteome</keyword>
<dbReference type="AlphaFoldDB" id="A0A4R1HC45"/>
<dbReference type="NCBIfam" id="TIGR01981">
    <property type="entry name" value="sufD"/>
    <property type="match status" value="1"/>
</dbReference>
<dbReference type="InterPro" id="IPR045595">
    <property type="entry name" value="SufBD_N"/>
</dbReference>
<feature type="domain" description="SUF system FeS cluster assembly SufBD core" evidence="2">
    <location>
        <begin position="185"/>
        <end position="411"/>
    </location>
</feature>
<proteinExistence type="inferred from homology"/>
<dbReference type="RefSeq" id="WP_132971609.1">
    <property type="nucleotide sequence ID" value="NZ_SMFX01000001.1"/>
</dbReference>
<dbReference type="Proteomes" id="UP000295707">
    <property type="component" value="Unassembled WGS sequence"/>
</dbReference>